<name>A0AAX3ZI28_STRRO</name>
<dbReference type="RefSeq" id="WP_125771057.1">
    <property type="nucleotide sequence ID" value="NZ_CP121271.1"/>
</dbReference>
<dbReference type="GeneID" id="90943488"/>
<dbReference type="InterPro" id="IPR002372">
    <property type="entry name" value="PQQ_rpt_dom"/>
</dbReference>
<dbReference type="GO" id="GO:0004674">
    <property type="term" value="F:protein serine/threonine kinase activity"/>
    <property type="evidence" value="ECO:0007669"/>
    <property type="project" value="TreeGrafter"/>
</dbReference>
<dbReference type="PROSITE" id="PS00107">
    <property type="entry name" value="PROTEIN_KINASE_ATP"/>
    <property type="match status" value="1"/>
</dbReference>
<keyword evidence="4 5" id="KW-0067">ATP-binding</keyword>
<dbReference type="Gene3D" id="3.30.200.20">
    <property type="entry name" value="Phosphorylase Kinase, domain 1"/>
    <property type="match status" value="1"/>
</dbReference>
<dbReference type="Gene3D" id="1.10.510.10">
    <property type="entry name" value="Transferase(Phosphotransferase) domain 1"/>
    <property type="match status" value="1"/>
</dbReference>
<proteinExistence type="predicted"/>
<dbReference type="SMART" id="SM00220">
    <property type="entry name" value="S_TKc"/>
    <property type="match status" value="1"/>
</dbReference>
<dbReference type="AlphaFoldDB" id="A0AAX3ZI28"/>
<feature type="domain" description="Protein kinase" evidence="7">
    <location>
        <begin position="16"/>
        <end position="272"/>
    </location>
</feature>
<reference evidence="8" key="1">
    <citation type="submission" date="2023-03" db="EMBL/GenBank/DDBJ databases">
        <title>Borrelidin-producing and root-colonizing Streptomyces rochei is a potent biopesticide for soil-borne oomycete-caused plant diseases.</title>
        <authorList>
            <person name="Zhou D."/>
            <person name="Wang X."/>
            <person name="Navarro-Munoz J.C."/>
            <person name="Li W."/>
            <person name="Li J."/>
            <person name="Jiu M."/>
            <person name="Deng S."/>
            <person name="Ye Y."/>
            <person name="Daly P."/>
            <person name="Wei L."/>
        </authorList>
    </citation>
    <scope>NUCLEOTIDE SEQUENCE</scope>
    <source>
        <strain evidence="8">JK1</strain>
    </source>
</reference>
<evidence type="ECO:0000256" key="4">
    <source>
        <dbReference type="ARBA" id="ARBA00022840"/>
    </source>
</evidence>
<dbReference type="CDD" id="cd14014">
    <property type="entry name" value="STKc_PknB_like"/>
    <property type="match status" value="1"/>
</dbReference>
<evidence type="ECO:0000313" key="8">
    <source>
        <dbReference type="EMBL" id="WMC86907.1"/>
    </source>
</evidence>
<dbReference type="Pfam" id="PF00069">
    <property type="entry name" value="Pkinase"/>
    <property type="match status" value="1"/>
</dbReference>
<dbReference type="InterPro" id="IPR000719">
    <property type="entry name" value="Prot_kinase_dom"/>
</dbReference>
<evidence type="ECO:0000259" key="7">
    <source>
        <dbReference type="PROSITE" id="PS50011"/>
    </source>
</evidence>
<dbReference type="InterPro" id="IPR015943">
    <property type="entry name" value="WD40/YVTN_repeat-like_dom_sf"/>
</dbReference>
<dbReference type="SUPFAM" id="SSF50998">
    <property type="entry name" value="Quinoprotein alcohol dehydrogenase-like"/>
    <property type="match status" value="1"/>
</dbReference>
<evidence type="ECO:0000256" key="6">
    <source>
        <dbReference type="SAM" id="MobiDB-lite"/>
    </source>
</evidence>
<evidence type="ECO:0000256" key="2">
    <source>
        <dbReference type="ARBA" id="ARBA00022741"/>
    </source>
</evidence>
<feature type="region of interest" description="Disordered" evidence="6">
    <location>
        <begin position="312"/>
        <end position="350"/>
    </location>
</feature>
<dbReference type="InterPro" id="IPR017441">
    <property type="entry name" value="Protein_kinase_ATP_BS"/>
</dbReference>
<organism evidence="8 9">
    <name type="scientific">Streptomyces rochei</name>
    <name type="common">Streptomyces parvullus</name>
    <dbReference type="NCBI Taxonomy" id="1928"/>
    <lineage>
        <taxon>Bacteria</taxon>
        <taxon>Bacillati</taxon>
        <taxon>Actinomycetota</taxon>
        <taxon>Actinomycetes</taxon>
        <taxon>Kitasatosporales</taxon>
        <taxon>Streptomycetaceae</taxon>
        <taxon>Streptomyces</taxon>
        <taxon>Streptomyces rochei group</taxon>
    </lineage>
</organism>
<keyword evidence="3 8" id="KW-0418">Kinase</keyword>
<sequence length="759" mass="77514">MLRPLDAHAPYGIGSYRLLGTLGSGGMGTVHLALPEDGGPGDLVALKTVRRDLELQPDFRLRFRREARAAGAVRSPYVSALVAADPDADRPWLATEYVVGPSLDEAVSRAGALPVPVVRELGADLARGLAAVHGARLVHRDLKPANVVLGAGGPRLIDFGIAQAYDATALTATGIMVGSPGFMSPEHVAADRSVTAASDVFCLGAVLCYAATGQGPFHDDELAAVVHRIAQGRPDLSRVPGELRELIAACLHPEPAERPTTTRLVRELDPAAAHARPGVAPAPRTAPFPWPAGVARLIGEYEVTVGRALVAPPAPRHAPGPAADLPPSGPPAPGPSAATPPAPPSPSVRKGRRLRLAAAAGSVVVAGVVTAVLITTLGDEGTGGGGSGAAGSAAPPGGAAPGVFVSSDMSDFGADAMDRSHLSADWSPWTASFESDGTPRGCLLIDTTLVCRLHRDGGGIALEARDAGDGGLRWRHPADGPASAGGGTAEPGLDGTYAYVPSDEDGVTVLRLEDGEPVDTVGAEQGWAPVKVRAHEGRVFVAYRASGDPDGALVRAFSATGDRRQLWRRSVDGADPRSLEIAGDSVHLRGGDRTLGLAAANGRTLAEAPERCEPLGQGAGHLSCPSGVREGGTLRKVTGGHRGERPLALSRTGVLLSGKEGGAPDGAEAELIARDLPTGRKLWSQPWSGTGTVRVAGDRLIVAEAEGVSTPGLADGAGLFPTTFSGWSQSGDGPTSTLVHGGAVFVTFEDGTVVSTYAP</sequence>
<dbReference type="PANTHER" id="PTHR43289:SF34">
    <property type="entry name" value="SERINE_THREONINE-PROTEIN KINASE YBDM-RELATED"/>
    <property type="match status" value="1"/>
</dbReference>
<feature type="region of interest" description="Disordered" evidence="6">
    <location>
        <begin position="474"/>
        <end position="494"/>
    </location>
</feature>
<protein>
    <submittedName>
        <fullName evidence="8">Protein kinase</fullName>
    </submittedName>
</protein>
<accession>A0AAX3ZI28</accession>
<feature type="binding site" evidence="5">
    <location>
        <position position="47"/>
    </location>
    <ligand>
        <name>ATP</name>
        <dbReference type="ChEBI" id="CHEBI:30616"/>
    </ligand>
</feature>
<dbReference type="Gene3D" id="2.130.10.10">
    <property type="entry name" value="YVTN repeat-like/Quinoprotein amine dehydrogenase"/>
    <property type="match status" value="1"/>
</dbReference>
<dbReference type="EMBL" id="CP121271">
    <property type="protein sequence ID" value="WMC86907.1"/>
    <property type="molecule type" value="Genomic_DNA"/>
</dbReference>
<feature type="compositionally biased region" description="Pro residues" evidence="6">
    <location>
        <begin position="327"/>
        <end position="346"/>
    </location>
</feature>
<dbReference type="SUPFAM" id="SSF56112">
    <property type="entry name" value="Protein kinase-like (PK-like)"/>
    <property type="match status" value="1"/>
</dbReference>
<dbReference type="Pfam" id="PF13360">
    <property type="entry name" value="PQQ_2"/>
    <property type="match status" value="1"/>
</dbReference>
<evidence type="ECO:0000256" key="5">
    <source>
        <dbReference type="PROSITE-ProRule" id="PRU10141"/>
    </source>
</evidence>
<dbReference type="PROSITE" id="PS00108">
    <property type="entry name" value="PROTEIN_KINASE_ST"/>
    <property type="match status" value="1"/>
</dbReference>
<dbReference type="PANTHER" id="PTHR43289">
    <property type="entry name" value="MITOGEN-ACTIVATED PROTEIN KINASE KINASE KINASE 20-RELATED"/>
    <property type="match status" value="1"/>
</dbReference>
<keyword evidence="2 5" id="KW-0547">Nucleotide-binding</keyword>
<evidence type="ECO:0000256" key="3">
    <source>
        <dbReference type="ARBA" id="ARBA00022777"/>
    </source>
</evidence>
<gene>
    <name evidence="8" type="ORF">P7W03_15650</name>
</gene>
<dbReference type="PROSITE" id="PS50011">
    <property type="entry name" value="PROTEIN_KINASE_DOM"/>
    <property type="match status" value="1"/>
</dbReference>
<dbReference type="InterPro" id="IPR011047">
    <property type="entry name" value="Quinoprotein_ADH-like_sf"/>
</dbReference>
<keyword evidence="1" id="KW-0808">Transferase</keyword>
<dbReference type="GO" id="GO:0005524">
    <property type="term" value="F:ATP binding"/>
    <property type="evidence" value="ECO:0007669"/>
    <property type="project" value="UniProtKB-UniRule"/>
</dbReference>
<dbReference type="InterPro" id="IPR008271">
    <property type="entry name" value="Ser/Thr_kinase_AS"/>
</dbReference>
<evidence type="ECO:0000313" key="9">
    <source>
        <dbReference type="Proteomes" id="UP001231701"/>
    </source>
</evidence>
<evidence type="ECO:0000256" key="1">
    <source>
        <dbReference type="ARBA" id="ARBA00022679"/>
    </source>
</evidence>
<dbReference type="InterPro" id="IPR011009">
    <property type="entry name" value="Kinase-like_dom_sf"/>
</dbReference>
<dbReference type="Proteomes" id="UP001231701">
    <property type="component" value="Chromosome"/>
</dbReference>